<evidence type="ECO:0000256" key="5">
    <source>
        <dbReference type="ARBA" id="ARBA00023163"/>
    </source>
</evidence>
<feature type="region of interest" description="Disordered" evidence="7">
    <location>
        <begin position="255"/>
        <end position="278"/>
    </location>
</feature>
<dbReference type="Gene3D" id="1.20.5.170">
    <property type="match status" value="1"/>
</dbReference>
<gene>
    <name evidence="9" type="ORF">HPP92_015913</name>
</gene>
<dbReference type="Pfam" id="PF07777">
    <property type="entry name" value="MFMR"/>
    <property type="match status" value="1"/>
</dbReference>
<dbReference type="InterPro" id="IPR046347">
    <property type="entry name" value="bZIP_sf"/>
</dbReference>
<comment type="similarity">
    <text evidence="2">Belongs to the bZIP family.</text>
</comment>
<dbReference type="InterPro" id="IPR004827">
    <property type="entry name" value="bZIP"/>
</dbReference>
<evidence type="ECO:0000256" key="6">
    <source>
        <dbReference type="ARBA" id="ARBA00023242"/>
    </source>
</evidence>
<dbReference type="PANTHER" id="PTHR45967:SF31">
    <property type="entry name" value="DNA-BINDING PROTEIN EMBP-1"/>
    <property type="match status" value="1"/>
</dbReference>
<proteinExistence type="inferred from homology"/>
<dbReference type="InterPro" id="IPR044827">
    <property type="entry name" value="GBF-like"/>
</dbReference>
<feature type="domain" description="BZIP" evidence="8">
    <location>
        <begin position="254"/>
        <end position="317"/>
    </location>
</feature>
<feature type="compositionally biased region" description="Basic and acidic residues" evidence="7">
    <location>
        <begin position="1"/>
        <end position="14"/>
    </location>
</feature>
<dbReference type="Proteomes" id="UP000636800">
    <property type="component" value="Chromosome 7"/>
</dbReference>
<evidence type="ECO:0000313" key="10">
    <source>
        <dbReference type="Proteomes" id="UP000636800"/>
    </source>
</evidence>
<dbReference type="Pfam" id="PF16596">
    <property type="entry name" value="MFMR_assoc"/>
    <property type="match status" value="1"/>
</dbReference>
<dbReference type="SUPFAM" id="SSF57959">
    <property type="entry name" value="Leucine zipper domain"/>
    <property type="match status" value="1"/>
</dbReference>
<dbReference type="GO" id="GO:0000976">
    <property type="term" value="F:transcription cis-regulatory region binding"/>
    <property type="evidence" value="ECO:0007669"/>
    <property type="project" value="UniProtKB-ARBA"/>
</dbReference>
<keyword evidence="4" id="KW-0238">DNA-binding</keyword>
<dbReference type="Pfam" id="PF00170">
    <property type="entry name" value="bZIP_1"/>
    <property type="match status" value="1"/>
</dbReference>
<organism evidence="9 10">
    <name type="scientific">Vanilla planifolia</name>
    <name type="common">Vanilla</name>
    <dbReference type="NCBI Taxonomy" id="51239"/>
    <lineage>
        <taxon>Eukaryota</taxon>
        <taxon>Viridiplantae</taxon>
        <taxon>Streptophyta</taxon>
        <taxon>Embryophyta</taxon>
        <taxon>Tracheophyta</taxon>
        <taxon>Spermatophyta</taxon>
        <taxon>Magnoliopsida</taxon>
        <taxon>Liliopsida</taxon>
        <taxon>Asparagales</taxon>
        <taxon>Orchidaceae</taxon>
        <taxon>Vanilloideae</taxon>
        <taxon>Vanilleae</taxon>
        <taxon>Vanilla</taxon>
    </lineage>
</organism>
<evidence type="ECO:0000256" key="2">
    <source>
        <dbReference type="ARBA" id="ARBA00007163"/>
    </source>
</evidence>
<dbReference type="InterPro" id="IPR045314">
    <property type="entry name" value="bZIP_plant_GBF1"/>
</dbReference>
<feature type="region of interest" description="Disordered" evidence="7">
    <location>
        <begin position="178"/>
        <end position="210"/>
    </location>
</feature>
<dbReference type="AlphaFoldDB" id="A0A835UW86"/>
<accession>A0A835UW86</accession>
<evidence type="ECO:0000256" key="3">
    <source>
        <dbReference type="ARBA" id="ARBA00023015"/>
    </source>
</evidence>
<dbReference type="InterPro" id="IPR012900">
    <property type="entry name" value="MFMR"/>
</dbReference>
<protein>
    <recommendedName>
        <fullName evidence="8">BZIP domain-containing protein</fullName>
    </recommendedName>
</protein>
<dbReference type="SMART" id="SM00338">
    <property type="entry name" value="BRLZ"/>
    <property type="match status" value="1"/>
</dbReference>
<evidence type="ECO:0000256" key="7">
    <source>
        <dbReference type="SAM" id="MobiDB-lite"/>
    </source>
</evidence>
<feature type="compositionally biased region" description="Low complexity" evidence="7">
    <location>
        <begin position="128"/>
        <end position="145"/>
    </location>
</feature>
<dbReference type="PROSITE" id="PS00036">
    <property type="entry name" value="BZIP_BASIC"/>
    <property type="match status" value="1"/>
</dbReference>
<evidence type="ECO:0000259" key="8">
    <source>
        <dbReference type="PROSITE" id="PS50217"/>
    </source>
</evidence>
<dbReference type="PROSITE" id="PS50217">
    <property type="entry name" value="BZIP"/>
    <property type="match status" value="1"/>
</dbReference>
<keyword evidence="6" id="KW-0539">Nucleus</keyword>
<keyword evidence="5" id="KW-0804">Transcription</keyword>
<feature type="region of interest" description="Disordered" evidence="7">
    <location>
        <begin position="1"/>
        <end position="42"/>
    </location>
</feature>
<dbReference type="PANTHER" id="PTHR45967">
    <property type="entry name" value="G-BOX-BINDING FACTOR 3-RELATED"/>
    <property type="match status" value="1"/>
</dbReference>
<evidence type="ECO:0000256" key="4">
    <source>
        <dbReference type="ARBA" id="ARBA00023125"/>
    </source>
</evidence>
<dbReference type="EMBL" id="JADCNL010000007">
    <property type="protein sequence ID" value="KAG0474056.1"/>
    <property type="molecule type" value="Genomic_DNA"/>
</dbReference>
<name>A0A835UW86_VANPL</name>
<keyword evidence="3" id="KW-0805">Transcription regulation</keyword>
<comment type="subcellular location">
    <subcellularLocation>
        <location evidence="1">Nucleus</location>
    </subcellularLocation>
</comment>
<sequence length="369" mass="39444">MGSPEEPKKAEKSPNSKTSSTASVPPFPPPARQETPAISPYSSDWAASVQAYYSSGAGTPPPPPSPFFPHVWGGQHLMPPYGTPIACSPMYAPAAVYAHPSLAVGMGYLTGDFGNGKAKGSHGKLEGGKASAGSSDDSQRSSRGSATEGSSDTRDNSPGLQDDIKKRTFKDAFQEGEALQPAAESACGSKARTPKLPVSAPGRTTLSGPATNLNIGMDIWNHPTAGCVPFKVGSNETGPNGTVVDRSWIQDERELKRERRKQSNRESARRSRLRKQQECEDLQRKVAELNSENNALRIELEQLQKVCKDLEVENQQITEELNNVRGNSSSGSTQNGDHGSKAPRSSSPALSLVGRKIYLPGGNFELNSR</sequence>
<dbReference type="CDD" id="cd14702">
    <property type="entry name" value="bZIP_plant_GBF1"/>
    <property type="match status" value="1"/>
</dbReference>
<evidence type="ECO:0000313" key="9">
    <source>
        <dbReference type="EMBL" id="KAG0474056.1"/>
    </source>
</evidence>
<feature type="compositionally biased region" description="Polar residues" evidence="7">
    <location>
        <begin position="322"/>
        <end position="349"/>
    </location>
</feature>
<reference evidence="9 10" key="1">
    <citation type="journal article" date="2020" name="Nat. Food">
        <title>A phased Vanilla planifolia genome enables genetic improvement of flavour and production.</title>
        <authorList>
            <person name="Hasing T."/>
            <person name="Tang H."/>
            <person name="Brym M."/>
            <person name="Khazi F."/>
            <person name="Huang T."/>
            <person name="Chambers A.H."/>
        </authorList>
    </citation>
    <scope>NUCLEOTIDE SEQUENCE [LARGE SCALE GENOMIC DNA]</scope>
    <source>
        <tissue evidence="9">Leaf</tissue>
    </source>
</reference>
<dbReference type="GO" id="GO:0003700">
    <property type="term" value="F:DNA-binding transcription factor activity"/>
    <property type="evidence" value="ECO:0007669"/>
    <property type="project" value="InterPro"/>
</dbReference>
<keyword evidence="10" id="KW-1185">Reference proteome</keyword>
<evidence type="ECO:0000256" key="1">
    <source>
        <dbReference type="ARBA" id="ARBA00004123"/>
    </source>
</evidence>
<dbReference type="GO" id="GO:0005634">
    <property type="term" value="C:nucleus"/>
    <property type="evidence" value="ECO:0007669"/>
    <property type="project" value="UniProtKB-SubCell"/>
</dbReference>
<feature type="region of interest" description="Disordered" evidence="7">
    <location>
        <begin position="322"/>
        <end position="353"/>
    </location>
</feature>
<comment type="caution">
    <text evidence="9">The sequence shown here is derived from an EMBL/GenBank/DDBJ whole genome shotgun (WGS) entry which is preliminary data.</text>
</comment>
<feature type="region of interest" description="Disordered" evidence="7">
    <location>
        <begin position="117"/>
        <end position="162"/>
    </location>
</feature>